<evidence type="ECO:0000313" key="1">
    <source>
        <dbReference type="EMBL" id="GME71534.1"/>
    </source>
</evidence>
<gene>
    <name evidence="1" type="ORF">Amon02_000062000</name>
</gene>
<evidence type="ECO:0000313" key="2">
    <source>
        <dbReference type="Proteomes" id="UP001165064"/>
    </source>
</evidence>
<keyword evidence="2" id="KW-1185">Reference proteome</keyword>
<sequence>MSVFLNQAFNSITTNTSPDTVYKLTTSEKRSLLEPFTLAGLSQLLSKMVSRGISAPGTDRISYTAWHKAWHLCGQPIVNLTNYLLLHGEILHNSTVGDVLIRLIPKKAYVASAPNTKDLRPISFGNSSFRLILNAIKERLTPIVQRLVGSTQQAFLPTRTIHRSIQTARMVASFIQQKPQSTESIFMIDLEKVFDRVRIECIDKLLAWFGFPDRIVSLLVSSQVCGKARLLNGKLIVEAPIPLRRGLRQGFGTSVITFNLAIEPLLRMIEQKLASILYCPLNNLGYFSSQTSEQITQAYSTKVKAQAYADDLAGYAKDFNDIKLTLELAKQFGSFSGLQTVKQRQIHCSH</sequence>
<organism evidence="1 2">
    <name type="scientific">Ambrosiozyma monospora</name>
    <name type="common">Yeast</name>
    <name type="synonym">Endomycopsis monosporus</name>
    <dbReference type="NCBI Taxonomy" id="43982"/>
    <lineage>
        <taxon>Eukaryota</taxon>
        <taxon>Fungi</taxon>
        <taxon>Dikarya</taxon>
        <taxon>Ascomycota</taxon>
        <taxon>Saccharomycotina</taxon>
        <taxon>Pichiomycetes</taxon>
        <taxon>Pichiales</taxon>
        <taxon>Pichiaceae</taxon>
        <taxon>Ambrosiozyma</taxon>
    </lineage>
</organism>
<protein>
    <submittedName>
        <fullName evidence="1">Unnamed protein product</fullName>
    </submittedName>
</protein>
<comment type="caution">
    <text evidence="1">The sequence shown here is derived from an EMBL/GenBank/DDBJ whole genome shotgun (WGS) entry which is preliminary data.</text>
</comment>
<dbReference type="EMBL" id="BSXS01000227">
    <property type="protein sequence ID" value="GME71534.1"/>
    <property type="molecule type" value="Genomic_DNA"/>
</dbReference>
<accession>A0ACB5SSV9</accession>
<dbReference type="Proteomes" id="UP001165064">
    <property type="component" value="Unassembled WGS sequence"/>
</dbReference>
<proteinExistence type="predicted"/>
<name>A0ACB5SSV9_AMBMO</name>
<reference evidence="1" key="1">
    <citation type="submission" date="2023-04" db="EMBL/GenBank/DDBJ databases">
        <title>Ambrosiozyma monospora NBRC 10751.</title>
        <authorList>
            <person name="Ichikawa N."/>
            <person name="Sato H."/>
            <person name="Tonouchi N."/>
        </authorList>
    </citation>
    <scope>NUCLEOTIDE SEQUENCE</scope>
    <source>
        <strain evidence="1">NBRC 10751</strain>
    </source>
</reference>